<evidence type="ECO:0000313" key="3">
    <source>
        <dbReference type="EMBL" id="CAK5283021.1"/>
    </source>
</evidence>
<evidence type="ECO:0000313" key="4">
    <source>
        <dbReference type="Proteomes" id="UP001295794"/>
    </source>
</evidence>
<feature type="compositionally biased region" description="Basic and acidic residues" evidence="1">
    <location>
        <begin position="56"/>
        <end position="66"/>
    </location>
</feature>
<dbReference type="EMBL" id="CAVNYO010000403">
    <property type="protein sequence ID" value="CAK5275024.1"/>
    <property type="molecule type" value="Genomic_DNA"/>
</dbReference>
<dbReference type="Proteomes" id="UP001295794">
    <property type="component" value="Unassembled WGS sequence"/>
</dbReference>
<feature type="compositionally biased region" description="Low complexity" evidence="1">
    <location>
        <begin position="67"/>
        <end position="77"/>
    </location>
</feature>
<proteinExistence type="predicted"/>
<evidence type="ECO:0000313" key="2">
    <source>
        <dbReference type="EMBL" id="CAK5275024.1"/>
    </source>
</evidence>
<organism evidence="2 4">
    <name type="scientific">Mycena citricolor</name>
    <dbReference type="NCBI Taxonomy" id="2018698"/>
    <lineage>
        <taxon>Eukaryota</taxon>
        <taxon>Fungi</taxon>
        <taxon>Dikarya</taxon>
        <taxon>Basidiomycota</taxon>
        <taxon>Agaricomycotina</taxon>
        <taxon>Agaricomycetes</taxon>
        <taxon>Agaricomycetidae</taxon>
        <taxon>Agaricales</taxon>
        <taxon>Marasmiineae</taxon>
        <taxon>Mycenaceae</taxon>
        <taxon>Mycena</taxon>
    </lineage>
</organism>
<reference evidence="2" key="1">
    <citation type="submission" date="2023-11" db="EMBL/GenBank/DDBJ databases">
        <authorList>
            <person name="De Vega J J."/>
            <person name="De Vega J J."/>
        </authorList>
    </citation>
    <scope>NUCLEOTIDE SEQUENCE</scope>
</reference>
<dbReference type="EMBL" id="CAVNYO010000465">
    <property type="protein sequence ID" value="CAK5283021.1"/>
    <property type="molecule type" value="Genomic_DNA"/>
</dbReference>
<dbReference type="AlphaFoldDB" id="A0AAD2HE44"/>
<feature type="compositionally biased region" description="Basic residues" evidence="1">
    <location>
        <begin position="39"/>
        <end position="55"/>
    </location>
</feature>
<feature type="region of interest" description="Disordered" evidence="1">
    <location>
        <begin position="14"/>
        <end position="95"/>
    </location>
</feature>
<evidence type="ECO:0000256" key="1">
    <source>
        <dbReference type="SAM" id="MobiDB-lite"/>
    </source>
</evidence>
<comment type="caution">
    <text evidence="2">The sequence shown here is derived from an EMBL/GenBank/DDBJ whole genome shotgun (WGS) entry which is preliminary data.</text>
</comment>
<gene>
    <name evidence="2" type="ORF">MYCIT1_LOCUS22526</name>
    <name evidence="3" type="ORF">MYCIT1_LOCUS35232</name>
</gene>
<name>A0AAD2HE44_9AGAR</name>
<accession>A0AAD2HE44</accession>
<keyword evidence="4" id="KW-1185">Reference proteome</keyword>
<protein>
    <submittedName>
        <fullName evidence="2">Uncharacterized protein</fullName>
    </submittedName>
</protein>
<sequence length="95" mass="10157">MSCSSVMAYYGYPSPPARGTYPSPAPSHVVNIPTAPESHKKKSPSLSHVVRKILHPRRDSAARPDLSRSSSSSSDNDTLADTEIESKAPHAPCAE</sequence>